<evidence type="ECO:0000313" key="2">
    <source>
        <dbReference type="Proteomes" id="UP000580250"/>
    </source>
</evidence>
<protein>
    <submittedName>
        <fullName evidence="1">Uncharacterized protein</fullName>
    </submittedName>
</protein>
<evidence type="ECO:0000313" key="1">
    <source>
        <dbReference type="EMBL" id="CAD2132435.1"/>
    </source>
</evidence>
<sequence>MIKRISHSIIRQFNASAKALFHHENLLPSSSQNVAKTNTKFINKTSLPDSIERDCQRWESALKKDMETKMESRQWLDLNLKCLDVISHNRSSKLVISTENMSKNLTPSQKNDLSQILKVNSSIYLQIPNFSSDNCEHFISPGIVVSVFNGEQTVKIQLSGTKTNISQLEFLRIRDTWHSLLGYDLLLYAYKCNKREEQGNRLVDSLKLIEGEDLETIEERLAFAAALNLQRKLVSIHIGGQARTRMVAKYLDIITRKNSNIKIAIISPQVDQLYLMSRYHEMSGKTNFVSIQKLDLKLLQNIVKNPDTRALIERKSVEPGKGLLVEKAVNQGDNIVFIGHSNSLLKIFISSKFAFDVVVLDGAERRSEIGSWQAILSLSSCARLFGDYAHLKRTFTPMLNKSLIQRLDESFGEEVNFHITNPRDDPM</sequence>
<accession>A0A6V7TRN9</accession>
<dbReference type="OrthoDB" id="5895778at2759"/>
<dbReference type="Proteomes" id="UP000580250">
    <property type="component" value="Unassembled WGS sequence"/>
</dbReference>
<gene>
    <name evidence="1" type="ORF">MENT_LOCUS3639</name>
</gene>
<proteinExistence type="predicted"/>
<reference evidence="1 2" key="1">
    <citation type="submission" date="2020-08" db="EMBL/GenBank/DDBJ databases">
        <authorList>
            <person name="Koutsovoulos G."/>
            <person name="Danchin GJ E."/>
        </authorList>
    </citation>
    <scope>NUCLEOTIDE SEQUENCE [LARGE SCALE GENOMIC DNA]</scope>
</reference>
<name>A0A6V7TRN9_MELEN</name>
<dbReference type="AlphaFoldDB" id="A0A6V7TRN9"/>
<comment type="caution">
    <text evidence="1">The sequence shown here is derived from an EMBL/GenBank/DDBJ whole genome shotgun (WGS) entry which is preliminary data.</text>
</comment>
<organism evidence="1 2">
    <name type="scientific">Meloidogyne enterolobii</name>
    <name type="common">Root-knot nematode worm</name>
    <name type="synonym">Meloidogyne mayaguensis</name>
    <dbReference type="NCBI Taxonomy" id="390850"/>
    <lineage>
        <taxon>Eukaryota</taxon>
        <taxon>Metazoa</taxon>
        <taxon>Ecdysozoa</taxon>
        <taxon>Nematoda</taxon>
        <taxon>Chromadorea</taxon>
        <taxon>Rhabditida</taxon>
        <taxon>Tylenchina</taxon>
        <taxon>Tylenchomorpha</taxon>
        <taxon>Tylenchoidea</taxon>
        <taxon>Meloidogynidae</taxon>
        <taxon>Meloidogyninae</taxon>
        <taxon>Meloidogyne</taxon>
    </lineage>
</organism>
<dbReference type="EMBL" id="CAJEWN010000012">
    <property type="protein sequence ID" value="CAD2132435.1"/>
    <property type="molecule type" value="Genomic_DNA"/>
</dbReference>